<sequence>MMEYPGTFCKEVGFCCNSIITKQVEKPSPLTNGIVVEIFNFTKKNCYFLKHFVEVLFMLNEECKNMSPSILKSKVNSVLECKKKLVSKKKVPSFQTLELLNKDFNVCLNTVKSIIESLNSVQTANGCEHICAALNDEGLFQIKGIQTDIGDGDECGNDTKE</sequence>
<dbReference type="EMBL" id="JAIWYP010000005">
    <property type="protein sequence ID" value="KAH3818799.1"/>
    <property type="molecule type" value="Genomic_DNA"/>
</dbReference>
<evidence type="ECO:0000313" key="1">
    <source>
        <dbReference type="EMBL" id="KAH3818799.1"/>
    </source>
</evidence>
<reference evidence="1" key="2">
    <citation type="submission" date="2020-11" db="EMBL/GenBank/DDBJ databases">
        <authorList>
            <person name="McCartney M.A."/>
            <person name="Auch B."/>
            <person name="Kono T."/>
            <person name="Mallez S."/>
            <person name="Becker A."/>
            <person name="Gohl D.M."/>
            <person name="Silverstein K.A.T."/>
            <person name="Koren S."/>
            <person name="Bechman K.B."/>
            <person name="Herman A."/>
            <person name="Abrahante J.E."/>
            <person name="Garbe J."/>
        </authorList>
    </citation>
    <scope>NUCLEOTIDE SEQUENCE</scope>
    <source>
        <strain evidence="1">Duluth1</strain>
        <tissue evidence="1">Whole animal</tissue>
    </source>
</reference>
<accession>A0A9D4GKD2</accession>
<reference evidence="1" key="1">
    <citation type="journal article" date="2019" name="bioRxiv">
        <title>The Genome of the Zebra Mussel, Dreissena polymorpha: A Resource for Invasive Species Research.</title>
        <authorList>
            <person name="McCartney M.A."/>
            <person name="Auch B."/>
            <person name="Kono T."/>
            <person name="Mallez S."/>
            <person name="Zhang Y."/>
            <person name="Obille A."/>
            <person name="Becker A."/>
            <person name="Abrahante J.E."/>
            <person name="Garbe J."/>
            <person name="Badalamenti J.P."/>
            <person name="Herman A."/>
            <person name="Mangelson H."/>
            <person name="Liachko I."/>
            <person name="Sullivan S."/>
            <person name="Sone E.D."/>
            <person name="Koren S."/>
            <person name="Silverstein K.A.T."/>
            <person name="Beckman K.B."/>
            <person name="Gohl D.M."/>
        </authorList>
    </citation>
    <scope>NUCLEOTIDE SEQUENCE</scope>
    <source>
        <strain evidence="1">Duluth1</strain>
        <tissue evidence="1">Whole animal</tissue>
    </source>
</reference>
<dbReference type="Proteomes" id="UP000828390">
    <property type="component" value="Unassembled WGS sequence"/>
</dbReference>
<comment type="caution">
    <text evidence="1">The sequence shown here is derived from an EMBL/GenBank/DDBJ whole genome shotgun (WGS) entry which is preliminary data.</text>
</comment>
<organism evidence="1 2">
    <name type="scientific">Dreissena polymorpha</name>
    <name type="common">Zebra mussel</name>
    <name type="synonym">Mytilus polymorpha</name>
    <dbReference type="NCBI Taxonomy" id="45954"/>
    <lineage>
        <taxon>Eukaryota</taxon>
        <taxon>Metazoa</taxon>
        <taxon>Spiralia</taxon>
        <taxon>Lophotrochozoa</taxon>
        <taxon>Mollusca</taxon>
        <taxon>Bivalvia</taxon>
        <taxon>Autobranchia</taxon>
        <taxon>Heteroconchia</taxon>
        <taxon>Euheterodonta</taxon>
        <taxon>Imparidentia</taxon>
        <taxon>Neoheterodontei</taxon>
        <taxon>Myida</taxon>
        <taxon>Dreissenoidea</taxon>
        <taxon>Dreissenidae</taxon>
        <taxon>Dreissena</taxon>
    </lineage>
</organism>
<protein>
    <submittedName>
        <fullName evidence="1">Uncharacterized protein</fullName>
    </submittedName>
</protein>
<name>A0A9D4GKD2_DREPO</name>
<dbReference type="AlphaFoldDB" id="A0A9D4GKD2"/>
<keyword evidence="2" id="KW-1185">Reference proteome</keyword>
<proteinExistence type="predicted"/>
<evidence type="ECO:0000313" key="2">
    <source>
        <dbReference type="Proteomes" id="UP000828390"/>
    </source>
</evidence>
<gene>
    <name evidence="1" type="ORF">DPMN_120525</name>
</gene>